<dbReference type="AlphaFoldDB" id="A0ABD3BWU5"/>
<organism evidence="1 2">
    <name type="scientific">Castilleja foliolosa</name>
    <dbReference type="NCBI Taxonomy" id="1961234"/>
    <lineage>
        <taxon>Eukaryota</taxon>
        <taxon>Viridiplantae</taxon>
        <taxon>Streptophyta</taxon>
        <taxon>Embryophyta</taxon>
        <taxon>Tracheophyta</taxon>
        <taxon>Spermatophyta</taxon>
        <taxon>Magnoliopsida</taxon>
        <taxon>eudicotyledons</taxon>
        <taxon>Gunneridae</taxon>
        <taxon>Pentapetalae</taxon>
        <taxon>asterids</taxon>
        <taxon>lamiids</taxon>
        <taxon>Lamiales</taxon>
        <taxon>Orobanchaceae</taxon>
        <taxon>Pedicularideae</taxon>
        <taxon>Castillejinae</taxon>
        <taxon>Castilleja</taxon>
    </lineage>
</organism>
<accession>A0ABD3BWU5</accession>
<evidence type="ECO:0000313" key="1">
    <source>
        <dbReference type="EMBL" id="KAL3621990.1"/>
    </source>
</evidence>
<evidence type="ECO:0000313" key="2">
    <source>
        <dbReference type="Proteomes" id="UP001632038"/>
    </source>
</evidence>
<dbReference type="EMBL" id="JAVIJP010000061">
    <property type="protein sequence ID" value="KAL3621990.1"/>
    <property type="molecule type" value="Genomic_DNA"/>
</dbReference>
<keyword evidence="2" id="KW-1185">Reference proteome</keyword>
<proteinExistence type="predicted"/>
<sequence length="88" mass="9330">MVRYVRARVVATEQRGSVNEVSSATSFSVADNNDVGLGRDDDSQWLGCSGSPCRAPLSMVGIRDSTILLLAATSHLSESNGWMAVGRS</sequence>
<gene>
    <name evidence="1" type="ORF">CASFOL_034186</name>
</gene>
<name>A0ABD3BWU5_9LAMI</name>
<dbReference type="Proteomes" id="UP001632038">
    <property type="component" value="Unassembled WGS sequence"/>
</dbReference>
<comment type="caution">
    <text evidence="1">The sequence shown here is derived from an EMBL/GenBank/DDBJ whole genome shotgun (WGS) entry which is preliminary data.</text>
</comment>
<protein>
    <submittedName>
        <fullName evidence="1">Uncharacterized protein</fullName>
    </submittedName>
</protein>
<reference evidence="2" key="1">
    <citation type="journal article" date="2024" name="IScience">
        <title>Strigolactones Initiate the Formation of Haustorium-like Structures in Castilleja.</title>
        <authorList>
            <person name="Buerger M."/>
            <person name="Peterson D."/>
            <person name="Chory J."/>
        </authorList>
    </citation>
    <scope>NUCLEOTIDE SEQUENCE [LARGE SCALE GENOMIC DNA]</scope>
</reference>